<dbReference type="AlphaFoldDB" id="A0A6A6JD14"/>
<accession>A0A6A6JD14</accession>
<organism evidence="1 2">
    <name type="scientific">Westerdykella ornata</name>
    <dbReference type="NCBI Taxonomy" id="318751"/>
    <lineage>
        <taxon>Eukaryota</taxon>
        <taxon>Fungi</taxon>
        <taxon>Dikarya</taxon>
        <taxon>Ascomycota</taxon>
        <taxon>Pezizomycotina</taxon>
        <taxon>Dothideomycetes</taxon>
        <taxon>Pleosporomycetidae</taxon>
        <taxon>Pleosporales</taxon>
        <taxon>Sporormiaceae</taxon>
        <taxon>Westerdykella</taxon>
    </lineage>
</organism>
<keyword evidence="2" id="KW-1185">Reference proteome</keyword>
<gene>
    <name evidence="1" type="ORF">EI97DRAFT_137238</name>
</gene>
<dbReference type="RefSeq" id="XP_033651696.1">
    <property type="nucleotide sequence ID" value="XM_033793171.1"/>
</dbReference>
<protein>
    <submittedName>
        <fullName evidence="1">Uncharacterized protein</fullName>
    </submittedName>
</protein>
<evidence type="ECO:0000313" key="2">
    <source>
        <dbReference type="Proteomes" id="UP000800097"/>
    </source>
</evidence>
<sequence>MPRASSSAPPTPLPFSIHLSISSTTKPFFFVCLLSFHFIRPSFPLQNHALLPFSILLRPLSPCSILPKLVVILPTTIPLLSSTTKRPCPNSPRPCTPTT</sequence>
<dbReference type="Proteomes" id="UP000800097">
    <property type="component" value="Unassembled WGS sequence"/>
</dbReference>
<reference evidence="1" key="1">
    <citation type="journal article" date="2020" name="Stud. Mycol.">
        <title>101 Dothideomycetes genomes: a test case for predicting lifestyles and emergence of pathogens.</title>
        <authorList>
            <person name="Haridas S."/>
            <person name="Albert R."/>
            <person name="Binder M."/>
            <person name="Bloem J."/>
            <person name="Labutti K."/>
            <person name="Salamov A."/>
            <person name="Andreopoulos B."/>
            <person name="Baker S."/>
            <person name="Barry K."/>
            <person name="Bills G."/>
            <person name="Bluhm B."/>
            <person name="Cannon C."/>
            <person name="Castanera R."/>
            <person name="Culley D."/>
            <person name="Daum C."/>
            <person name="Ezra D."/>
            <person name="Gonzalez J."/>
            <person name="Henrissat B."/>
            <person name="Kuo A."/>
            <person name="Liang C."/>
            <person name="Lipzen A."/>
            <person name="Lutzoni F."/>
            <person name="Magnuson J."/>
            <person name="Mondo S."/>
            <person name="Nolan M."/>
            <person name="Ohm R."/>
            <person name="Pangilinan J."/>
            <person name="Park H.-J."/>
            <person name="Ramirez L."/>
            <person name="Alfaro M."/>
            <person name="Sun H."/>
            <person name="Tritt A."/>
            <person name="Yoshinaga Y."/>
            <person name="Zwiers L.-H."/>
            <person name="Turgeon B."/>
            <person name="Goodwin S."/>
            <person name="Spatafora J."/>
            <person name="Crous P."/>
            <person name="Grigoriev I."/>
        </authorList>
    </citation>
    <scope>NUCLEOTIDE SEQUENCE</scope>
    <source>
        <strain evidence="1">CBS 379.55</strain>
    </source>
</reference>
<evidence type="ECO:0000313" key="1">
    <source>
        <dbReference type="EMBL" id="KAF2274157.1"/>
    </source>
</evidence>
<name>A0A6A6JD14_WESOR</name>
<proteinExistence type="predicted"/>
<dbReference type="EMBL" id="ML986505">
    <property type="protein sequence ID" value="KAF2274157.1"/>
    <property type="molecule type" value="Genomic_DNA"/>
</dbReference>
<dbReference type="GeneID" id="54546346"/>